<evidence type="ECO:0000313" key="11">
    <source>
        <dbReference type="EMBL" id="OJJ33401.1"/>
    </source>
</evidence>
<evidence type="ECO:0000256" key="5">
    <source>
        <dbReference type="ARBA" id="ARBA00022777"/>
    </source>
</evidence>
<dbReference type="RefSeq" id="XP_040687078.1">
    <property type="nucleotide sequence ID" value="XM_040833418.1"/>
</dbReference>
<dbReference type="VEuPathDB" id="FungiDB:ASPWEDRAFT_30479"/>
<keyword evidence="12" id="KW-1185">Reference proteome</keyword>
<dbReference type="InterPro" id="IPR017441">
    <property type="entry name" value="Protein_kinase_ATP_BS"/>
</dbReference>
<gene>
    <name evidence="11" type="ORF">ASPWEDRAFT_30479</name>
</gene>
<dbReference type="PROSITE" id="PS00107">
    <property type="entry name" value="PROTEIN_KINASE_ATP"/>
    <property type="match status" value="1"/>
</dbReference>
<dbReference type="AlphaFoldDB" id="A0A1L9REQ5"/>
<name>A0A1L9REQ5_ASPWE</name>
<keyword evidence="6 9" id="KW-0067">ATP-binding</keyword>
<dbReference type="GO" id="GO:0005524">
    <property type="term" value="F:ATP binding"/>
    <property type="evidence" value="ECO:0007669"/>
    <property type="project" value="UniProtKB-UniRule"/>
</dbReference>
<evidence type="ECO:0000256" key="1">
    <source>
        <dbReference type="ARBA" id="ARBA00012513"/>
    </source>
</evidence>
<reference evidence="12" key="1">
    <citation type="journal article" date="2017" name="Genome Biol.">
        <title>Comparative genomics reveals high biological diversity and specific adaptations in the industrially and medically important fungal genus Aspergillus.</title>
        <authorList>
            <person name="de Vries R.P."/>
            <person name="Riley R."/>
            <person name="Wiebenga A."/>
            <person name="Aguilar-Osorio G."/>
            <person name="Amillis S."/>
            <person name="Uchima C.A."/>
            <person name="Anderluh G."/>
            <person name="Asadollahi M."/>
            <person name="Askin M."/>
            <person name="Barry K."/>
            <person name="Battaglia E."/>
            <person name="Bayram O."/>
            <person name="Benocci T."/>
            <person name="Braus-Stromeyer S.A."/>
            <person name="Caldana C."/>
            <person name="Canovas D."/>
            <person name="Cerqueira G.C."/>
            <person name="Chen F."/>
            <person name="Chen W."/>
            <person name="Choi C."/>
            <person name="Clum A."/>
            <person name="Dos Santos R.A."/>
            <person name="Damasio A.R."/>
            <person name="Diallinas G."/>
            <person name="Emri T."/>
            <person name="Fekete E."/>
            <person name="Flipphi M."/>
            <person name="Freyberg S."/>
            <person name="Gallo A."/>
            <person name="Gournas C."/>
            <person name="Habgood R."/>
            <person name="Hainaut M."/>
            <person name="Harispe M.L."/>
            <person name="Henrissat B."/>
            <person name="Hilden K.S."/>
            <person name="Hope R."/>
            <person name="Hossain A."/>
            <person name="Karabika E."/>
            <person name="Karaffa L."/>
            <person name="Karanyi Z."/>
            <person name="Krasevec N."/>
            <person name="Kuo A."/>
            <person name="Kusch H."/>
            <person name="LaButti K."/>
            <person name="Lagendijk E.L."/>
            <person name="Lapidus A."/>
            <person name="Levasseur A."/>
            <person name="Lindquist E."/>
            <person name="Lipzen A."/>
            <person name="Logrieco A.F."/>
            <person name="MacCabe A."/>
            <person name="Maekelae M.R."/>
            <person name="Malavazi I."/>
            <person name="Melin P."/>
            <person name="Meyer V."/>
            <person name="Mielnichuk N."/>
            <person name="Miskei M."/>
            <person name="Molnar A.P."/>
            <person name="Mule G."/>
            <person name="Ngan C.Y."/>
            <person name="Orejas M."/>
            <person name="Orosz E."/>
            <person name="Ouedraogo J.P."/>
            <person name="Overkamp K.M."/>
            <person name="Park H.-S."/>
            <person name="Perrone G."/>
            <person name="Piumi F."/>
            <person name="Punt P.J."/>
            <person name="Ram A.F."/>
            <person name="Ramon A."/>
            <person name="Rauscher S."/>
            <person name="Record E."/>
            <person name="Riano-Pachon D.M."/>
            <person name="Robert V."/>
            <person name="Roehrig J."/>
            <person name="Ruller R."/>
            <person name="Salamov A."/>
            <person name="Salih N.S."/>
            <person name="Samson R.A."/>
            <person name="Sandor E."/>
            <person name="Sanguinetti M."/>
            <person name="Schuetze T."/>
            <person name="Sepcic K."/>
            <person name="Shelest E."/>
            <person name="Sherlock G."/>
            <person name="Sophianopoulou V."/>
            <person name="Squina F.M."/>
            <person name="Sun H."/>
            <person name="Susca A."/>
            <person name="Todd R.B."/>
            <person name="Tsang A."/>
            <person name="Unkles S.E."/>
            <person name="van de Wiele N."/>
            <person name="van Rossen-Uffink D."/>
            <person name="Oliveira J.V."/>
            <person name="Vesth T.C."/>
            <person name="Visser J."/>
            <person name="Yu J.-H."/>
            <person name="Zhou M."/>
            <person name="Andersen M.R."/>
            <person name="Archer D.B."/>
            <person name="Baker S.E."/>
            <person name="Benoit I."/>
            <person name="Brakhage A.A."/>
            <person name="Braus G.H."/>
            <person name="Fischer R."/>
            <person name="Frisvad J.C."/>
            <person name="Goldman G.H."/>
            <person name="Houbraken J."/>
            <person name="Oakley B."/>
            <person name="Pocsi I."/>
            <person name="Scazzocchio C."/>
            <person name="Seiboth B."/>
            <person name="vanKuyk P.A."/>
            <person name="Wortman J."/>
            <person name="Dyer P.S."/>
            <person name="Grigoriev I.V."/>
        </authorList>
    </citation>
    <scope>NUCLEOTIDE SEQUENCE [LARGE SCALE GENOMIC DNA]</scope>
    <source>
        <strain evidence="12">DTO 134E9</strain>
    </source>
</reference>
<dbReference type="Proteomes" id="UP000184383">
    <property type="component" value="Unassembled WGS sequence"/>
</dbReference>
<dbReference type="InterPro" id="IPR011009">
    <property type="entry name" value="Kinase-like_dom_sf"/>
</dbReference>
<accession>A0A1L9REQ5</accession>
<evidence type="ECO:0000313" key="12">
    <source>
        <dbReference type="Proteomes" id="UP000184383"/>
    </source>
</evidence>
<dbReference type="Gene3D" id="3.30.200.20">
    <property type="entry name" value="Phosphorylase Kinase, domain 1"/>
    <property type="match status" value="1"/>
</dbReference>
<dbReference type="GO" id="GO:0004674">
    <property type="term" value="F:protein serine/threonine kinase activity"/>
    <property type="evidence" value="ECO:0007669"/>
    <property type="project" value="UniProtKB-KW"/>
</dbReference>
<dbReference type="GO" id="GO:0000245">
    <property type="term" value="P:spliceosomal complex assembly"/>
    <property type="evidence" value="ECO:0007669"/>
    <property type="project" value="TreeGrafter"/>
</dbReference>
<dbReference type="GO" id="GO:0050684">
    <property type="term" value="P:regulation of mRNA processing"/>
    <property type="evidence" value="ECO:0007669"/>
    <property type="project" value="TreeGrafter"/>
</dbReference>
<dbReference type="Gene3D" id="1.10.510.10">
    <property type="entry name" value="Transferase(Phosphotransferase) domain 1"/>
    <property type="match status" value="1"/>
</dbReference>
<dbReference type="PANTHER" id="PTHR47634">
    <property type="entry name" value="PROTEIN KINASE DOMAIN-CONTAINING PROTEIN-RELATED"/>
    <property type="match status" value="1"/>
</dbReference>
<organism evidence="11 12">
    <name type="scientific">Aspergillus wentii DTO 134E9</name>
    <dbReference type="NCBI Taxonomy" id="1073089"/>
    <lineage>
        <taxon>Eukaryota</taxon>
        <taxon>Fungi</taxon>
        <taxon>Dikarya</taxon>
        <taxon>Ascomycota</taxon>
        <taxon>Pezizomycotina</taxon>
        <taxon>Eurotiomycetes</taxon>
        <taxon>Eurotiomycetidae</taxon>
        <taxon>Eurotiales</taxon>
        <taxon>Aspergillaceae</taxon>
        <taxon>Aspergillus</taxon>
        <taxon>Aspergillus subgen. Cremei</taxon>
    </lineage>
</organism>
<evidence type="ECO:0000256" key="6">
    <source>
        <dbReference type="ARBA" id="ARBA00022840"/>
    </source>
</evidence>
<evidence type="ECO:0000256" key="7">
    <source>
        <dbReference type="ARBA" id="ARBA00047899"/>
    </source>
</evidence>
<feature type="binding site" evidence="9">
    <location>
        <position position="54"/>
    </location>
    <ligand>
        <name>ATP</name>
        <dbReference type="ChEBI" id="CHEBI:30616"/>
    </ligand>
</feature>
<proteinExistence type="predicted"/>
<dbReference type="Pfam" id="PF00069">
    <property type="entry name" value="Pkinase"/>
    <property type="match status" value="1"/>
</dbReference>
<dbReference type="PANTHER" id="PTHR47634:SF9">
    <property type="entry name" value="PROTEIN KINASE DOMAIN-CONTAINING PROTEIN-RELATED"/>
    <property type="match status" value="1"/>
</dbReference>
<sequence>MERLEYYKKGGYHPVNIGDKFQGRYRVVDKLGHGSFSTTWLARDEQFDRLVAVKVTTADSNSKEVDILSALTADRSTKGPASMIPSVLDRFNIQGPNGNHACHVTIPGRTSLSRAKDGSWKYLFQIDVARALAAQLTMAVEYVHSQGFVHGDLHLGNILLQVPPDFDKISDERLHNEYGKPEQEAVVRLDGKPLPPNVPSHAITPIWLGKACEEITLPESRILLTDFGEAFSPSQQAKYQSNTPLVVRPPEARFEPSTPLSFSSDIWTLACSIWNIIAQRPLFEEWLMTEDDMTLEHVDALGLLPPFWWEKWDARREKFNEDGAPINRSYFLSWEDRFEGFVQKARQKQGMQAFDPKERDAISAMLRSMLSFRPEDRPTAKKVLQFEWMVKWALPEYEKIKILETRATH</sequence>
<dbReference type="SMART" id="SM00220">
    <property type="entry name" value="S_TKc"/>
    <property type="match status" value="1"/>
</dbReference>
<comment type="catalytic activity">
    <reaction evidence="8">
        <text>L-seryl-[protein] + ATP = O-phospho-L-seryl-[protein] + ADP + H(+)</text>
        <dbReference type="Rhea" id="RHEA:17989"/>
        <dbReference type="Rhea" id="RHEA-COMP:9863"/>
        <dbReference type="Rhea" id="RHEA-COMP:11604"/>
        <dbReference type="ChEBI" id="CHEBI:15378"/>
        <dbReference type="ChEBI" id="CHEBI:29999"/>
        <dbReference type="ChEBI" id="CHEBI:30616"/>
        <dbReference type="ChEBI" id="CHEBI:83421"/>
        <dbReference type="ChEBI" id="CHEBI:456216"/>
        <dbReference type="EC" id="2.7.11.1"/>
    </reaction>
</comment>
<dbReference type="OrthoDB" id="5979581at2759"/>
<feature type="domain" description="Protein kinase" evidence="10">
    <location>
        <begin position="25"/>
        <end position="389"/>
    </location>
</feature>
<keyword evidence="3" id="KW-0808">Transferase</keyword>
<evidence type="ECO:0000256" key="4">
    <source>
        <dbReference type="ARBA" id="ARBA00022741"/>
    </source>
</evidence>
<evidence type="ECO:0000256" key="9">
    <source>
        <dbReference type="PROSITE-ProRule" id="PRU10141"/>
    </source>
</evidence>
<dbReference type="STRING" id="1073089.A0A1L9REQ5"/>
<evidence type="ECO:0000256" key="3">
    <source>
        <dbReference type="ARBA" id="ARBA00022679"/>
    </source>
</evidence>
<comment type="catalytic activity">
    <reaction evidence="7">
        <text>L-threonyl-[protein] + ATP = O-phospho-L-threonyl-[protein] + ADP + H(+)</text>
        <dbReference type="Rhea" id="RHEA:46608"/>
        <dbReference type="Rhea" id="RHEA-COMP:11060"/>
        <dbReference type="Rhea" id="RHEA-COMP:11605"/>
        <dbReference type="ChEBI" id="CHEBI:15378"/>
        <dbReference type="ChEBI" id="CHEBI:30013"/>
        <dbReference type="ChEBI" id="CHEBI:30616"/>
        <dbReference type="ChEBI" id="CHEBI:61977"/>
        <dbReference type="ChEBI" id="CHEBI:456216"/>
        <dbReference type="EC" id="2.7.11.1"/>
    </reaction>
</comment>
<protein>
    <recommendedName>
        <fullName evidence="1">non-specific serine/threonine protein kinase</fullName>
        <ecNumber evidence="1">2.7.11.1</ecNumber>
    </recommendedName>
</protein>
<keyword evidence="4 9" id="KW-0547">Nucleotide-binding</keyword>
<dbReference type="InterPro" id="IPR000719">
    <property type="entry name" value="Prot_kinase_dom"/>
</dbReference>
<evidence type="ECO:0000256" key="8">
    <source>
        <dbReference type="ARBA" id="ARBA00048679"/>
    </source>
</evidence>
<dbReference type="GeneID" id="63749266"/>
<keyword evidence="2" id="KW-0723">Serine/threonine-protein kinase</keyword>
<evidence type="ECO:0000256" key="2">
    <source>
        <dbReference type="ARBA" id="ARBA00022527"/>
    </source>
</evidence>
<keyword evidence="5" id="KW-0418">Kinase</keyword>
<dbReference type="EMBL" id="KV878214">
    <property type="protein sequence ID" value="OJJ33401.1"/>
    <property type="molecule type" value="Genomic_DNA"/>
</dbReference>
<evidence type="ECO:0000259" key="10">
    <source>
        <dbReference type="PROSITE" id="PS50011"/>
    </source>
</evidence>
<dbReference type="PROSITE" id="PS50011">
    <property type="entry name" value="PROTEIN_KINASE_DOM"/>
    <property type="match status" value="1"/>
</dbReference>
<dbReference type="SUPFAM" id="SSF56112">
    <property type="entry name" value="Protein kinase-like (PK-like)"/>
    <property type="match status" value="1"/>
</dbReference>
<dbReference type="InterPro" id="IPR051334">
    <property type="entry name" value="SRPK"/>
</dbReference>
<dbReference type="EC" id="2.7.11.1" evidence="1"/>